<dbReference type="VEuPathDB" id="FungiDB:TAPDE_004270"/>
<dbReference type="eggNOG" id="KOG0551">
    <property type="taxonomic scope" value="Eukaryota"/>
</dbReference>
<dbReference type="GO" id="GO:0051879">
    <property type="term" value="F:Hsp90 protein binding"/>
    <property type="evidence" value="ECO:0007669"/>
    <property type="project" value="InterPro"/>
</dbReference>
<dbReference type="InterPro" id="IPR011990">
    <property type="entry name" value="TPR-like_helical_dom_sf"/>
</dbReference>
<dbReference type="GO" id="GO:0030544">
    <property type="term" value="F:Hsp70 protein binding"/>
    <property type="evidence" value="ECO:0007669"/>
    <property type="project" value="TreeGrafter"/>
</dbReference>
<keyword evidence="1" id="KW-0677">Repeat</keyword>
<dbReference type="PANTHER" id="PTHR46035:SF1">
    <property type="entry name" value="TETRATRICOPEPTIDE REPEAT PROTEIN 4"/>
    <property type="match status" value="1"/>
</dbReference>
<protein>
    <recommendedName>
        <fullName evidence="5">Cns1/TTC4 wheel domain-containing protein</fullName>
    </recommendedName>
</protein>
<dbReference type="InterPro" id="IPR044059">
    <property type="entry name" value="Csn1/TTC4_wheel"/>
</dbReference>
<dbReference type="Gene3D" id="1.25.40.10">
    <property type="entry name" value="Tetratricopeptide repeat domain"/>
    <property type="match status" value="1"/>
</dbReference>
<dbReference type="OrthoDB" id="420195at2759"/>
<dbReference type="Pfam" id="PF18972">
    <property type="entry name" value="Wheel"/>
    <property type="match status" value="1"/>
</dbReference>
<accession>R4XDL5</accession>
<dbReference type="GO" id="GO:0005634">
    <property type="term" value="C:nucleus"/>
    <property type="evidence" value="ECO:0007669"/>
    <property type="project" value="TreeGrafter"/>
</dbReference>
<evidence type="ECO:0000313" key="6">
    <source>
        <dbReference type="EMBL" id="CCG83930.1"/>
    </source>
</evidence>
<keyword evidence="7" id="KW-1185">Reference proteome</keyword>
<organism evidence="6 7">
    <name type="scientific">Taphrina deformans (strain PYCC 5710 / ATCC 11124 / CBS 356.35 / IMI 108563 / JCM 9778 / NBRC 8474)</name>
    <name type="common">Peach leaf curl fungus</name>
    <name type="synonym">Lalaria deformans</name>
    <dbReference type="NCBI Taxonomy" id="1097556"/>
    <lineage>
        <taxon>Eukaryota</taxon>
        <taxon>Fungi</taxon>
        <taxon>Dikarya</taxon>
        <taxon>Ascomycota</taxon>
        <taxon>Taphrinomycotina</taxon>
        <taxon>Taphrinomycetes</taxon>
        <taxon>Taphrinales</taxon>
        <taxon>Taphrinaceae</taxon>
        <taxon>Taphrina</taxon>
    </lineage>
</organism>
<dbReference type="SMART" id="SM00028">
    <property type="entry name" value="TPR"/>
    <property type="match status" value="3"/>
</dbReference>
<dbReference type="STRING" id="1097556.R4XDL5"/>
<dbReference type="PANTHER" id="PTHR46035">
    <property type="entry name" value="TETRATRICOPEPTIDE REPEAT PROTEIN 4"/>
    <property type="match status" value="1"/>
</dbReference>
<dbReference type="GO" id="GO:0006457">
    <property type="term" value="P:protein folding"/>
    <property type="evidence" value="ECO:0007669"/>
    <property type="project" value="TreeGrafter"/>
</dbReference>
<proteinExistence type="inferred from homology"/>
<evidence type="ECO:0000313" key="7">
    <source>
        <dbReference type="Proteomes" id="UP000013776"/>
    </source>
</evidence>
<dbReference type="AlphaFoldDB" id="R4XDL5"/>
<comment type="similarity">
    <text evidence="3">Belongs to the TTC4 family.</text>
</comment>
<dbReference type="InterPro" id="IPR019734">
    <property type="entry name" value="TPR_rpt"/>
</dbReference>
<comment type="caution">
    <text evidence="6">The sequence shown here is derived from an EMBL/GenBank/DDBJ whole genome shotgun (WGS) entry which is preliminary data.</text>
</comment>
<evidence type="ECO:0000256" key="4">
    <source>
        <dbReference type="SAM" id="MobiDB-lite"/>
    </source>
</evidence>
<dbReference type="EMBL" id="CAHR02000189">
    <property type="protein sequence ID" value="CCG83930.1"/>
    <property type="molecule type" value="Genomic_DNA"/>
</dbReference>
<gene>
    <name evidence="6" type="ORF">TAPDE_004270</name>
</gene>
<evidence type="ECO:0000256" key="3">
    <source>
        <dbReference type="ARBA" id="ARBA00023602"/>
    </source>
</evidence>
<feature type="domain" description="Cns1/TTC4 wheel" evidence="5">
    <location>
        <begin position="267"/>
        <end position="379"/>
    </location>
</feature>
<evidence type="ECO:0000259" key="5">
    <source>
        <dbReference type="Pfam" id="PF18972"/>
    </source>
</evidence>
<evidence type="ECO:0000256" key="1">
    <source>
        <dbReference type="ARBA" id="ARBA00022737"/>
    </source>
</evidence>
<feature type="region of interest" description="Disordered" evidence="4">
    <location>
        <begin position="1"/>
        <end position="44"/>
    </location>
</feature>
<sequence length="391" mass="43711">MGQIEDLDEKLNVIQLEPPKPTSGAKARPGAVSGPEIPKSISDVKEKSFDERFAELNRIPLFMRELDETDGAEGENTGLEALKSLAFDGEPWEVATAFKENGNDSYKHKQYKDAIEFYSKGITTKCGRPEIEEALYLNRAACNLELKNFGKVLADCSRVLKFNPKNVKALYRSSRACIAVDRLDEAQDVLTRGLLLDPTNPGLTEQLQILEGKLAKALKKRTEEDTRHTKLKLEADNLAKALQLRNISVSKSARPPDMGEAKLYLSDPEDVESSLVFPAVFIYPLEYQTDFLASFAEVYTLQSQLEIILDSSPPWDKNHQYQPKTVECFMETRTRGLVKLGRKVNLGSVLSSGKIDVIDGIVRIFVVPKNLSQTWIEAFKKEKELTKPGGA</sequence>
<name>R4XDL5_TAPDE</name>
<dbReference type="CDD" id="cd21381">
    <property type="entry name" value="CTWD_TTC4"/>
    <property type="match status" value="1"/>
</dbReference>
<dbReference type="Proteomes" id="UP000013776">
    <property type="component" value="Unassembled WGS sequence"/>
</dbReference>
<keyword evidence="2" id="KW-0802">TPR repeat</keyword>
<dbReference type="GO" id="GO:0005829">
    <property type="term" value="C:cytosol"/>
    <property type="evidence" value="ECO:0007669"/>
    <property type="project" value="TreeGrafter"/>
</dbReference>
<reference evidence="6 7" key="1">
    <citation type="journal article" date="2013" name="MBio">
        <title>Genome sequencing of the plant pathogen Taphrina deformans, the causal agent of peach leaf curl.</title>
        <authorList>
            <person name="Cisse O.H."/>
            <person name="Almeida J.M.G.C.F."/>
            <person name="Fonseca A."/>
            <person name="Kumar A.A."/>
            <person name="Salojaervi J."/>
            <person name="Overmyer K."/>
            <person name="Hauser P.M."/>
            <person name="Pagni M."/>
        </authorList>
    </citation>
    <scope>NUCLEOTIDE SEQUENCE [LARGE SCALE GENOMIC DNA]</scope>
    <source>
        <strain evidence="7">PYCC 5710 / ATCC 11124 / CBS 356.35 / IMI 108563 / JCM 9778 / NBRC 8474</strain>
    </source>
</reference>
<evidence type="ECO:0000256" key="2">
    <source>
        <dbReference type="ARBA" id="ARBA00022803"/>
    </source>
</evidence>
<dbReference type="SUPFAM" id="SSF48452">
    <property type="entry name" value="TPR-like"/>
    <property type="match status" value="1"/>
</dbReference>